<dbReference type="STRING" id="1229727.Ga0080559_TMP3421"/>
<dbReference type="Pfam" id="PF14559">
    <property type="entry name" value="TPR_19"/>
    <property type="match status" value="1"/>
</dbReference>
<dbReference type="GO" id="GO:0051603">
    <property type="term" value="P:proteolysis involved in protein catabolic process"/>
    <property type="evidence" value="ECO:0007669"/>
    <property type="project" value="TreeGrafter"/>
</dbReference>
<keyword evidence="2 9" id="KW-0645">Protease</keyword>
<keyword evidence="5" id="KW-0862">Zinc</keyword>
<feature type="chain" id="PRO_5010516348" evidence="7">
    <location>
        <begin position="29"/>
        <end position="447"/>
    </location>
</feature>
<dbReference type="AlphaFoldDB" id="A0A1U7D7R7"/>
<dbReference type="PANTHER" id="PTHR22726:SF1">
    <property type="entry name" value="METALLOENDOPEPTIDASE OMA1, MITOCHONDRIAL"/>
    <property type="match status" value="1"/>
</dbReference>
<gene>
    <name evidence="9" type="ORF">Ga0080559_TMP3421</name>
</gene>
<feature type="domain" description="Peptidase M48" evidence="8">
    <location>
        <begin position="37"/>
        <end position="224"/>
    </location>
</feature>
<dbReference type="Gene3D" id="1.25.40.10">
    <property type="entry name" value="Tetratricopeptide repeat domain"/>
    <property type="match status" value="1"/>
</dbReference>
<evidence type="ECO:0000256" key="7">
    <source>
        <dbReference type="SAM" id="SignalP"/>
    </source>
</evidence>
<keyword evidence="3" id="KW-0479">Metal-binding</keyword>
<evidence type="ECO:0000313" key="10">
    <source>
        <dbReference type="Proteomes" id="UP000186559"/>
    </source>
</evidence>
<proteinExistence type="predicted"/>
<protein>
    <submittedName>
        <fullName evidence="9">Putative Zn-dependent protease</fullName>
    </submittedName>
</protein>
<dbReference type="Pfam" id="PF01435">
    <property type="entry name" value="Peptidase_M48"/>
    <property type="match status" value="1"/>
</dbReference>
<comment type="cofactor">
    <cofactor evidence="1">
        <name>Zn(2+)</name>
        <dbReference type="ChEBI" id="CHEBI:29105"/>
    </cofactor>
</comment>
<organism evidence="9 10">
    <name type="scientific">Salipiger profundus</name>
    <dbReference type="NCBI Taxonomy" id="1229727"/>
    <lineage>
        <taxon>Bacteria</taxon>
        <taxon>Pseudomonadati</taxon>
        <taxon>Pseudomonadota</taxon>
        <taxon>Alphaproteobacteria</taxon>
        <taxon>Rhodobacterales</taxon>
        <taxon>Roseobacteraceae</taxon>
        <taxon>Salipiger</taxon>
    </lineage>
</organism>
<evidence type="ECO:0000259" key="8">
    <source>
        <dbReference type="Pfam" id="PF01435"/>
    </source>
</evidence>
<dbReference type="RefSeq" id="WP_076624135.1">
    <property type="nucleotide sequence ID" value="NZ_BMEW01000001.1"/>
</dbReference>
<evidence type="ECO:0000256" key="4">
    <source>
        <dbReference type="ARBA" id="ARBA00022801"/>
    </source>
</evidence>
<dbReference type="GO" id="GO:0004222">
    <property type="term" value="F:metalloendopeptidase activity"/>
    <property type="evidence" value="ECO:0007669"/>
    <property type="project" value="InterPro"/>
</dbReference>
<dbReference type="InterPro" id="IPR001915">
    <property type="entry name" value="Peptidase_M48"/>
</dbReference>
<dbReference type="GO" id="GO:0046872">
    <property type="term" value="F:metal ion binding"/>
    <property type="evidence" value="ECO:0007669"/>
    <property type="project" value="UniProtKB-KW"/>
</dbReference>
<dbReference type="CDD" id="cd07324">
    <property type="entry name" value="M48C_Oma1-like"/>
    <property type="match status" value="1"/>
</dbReference>
<name>A0A1U7D7R7_9RHOB</name>
<dbReference type="Gene3D" id="3.30.2010.10">
    <property type="entry name" value="Metalloproteases ('zincins'), catalytic domain"/>
    <property type="match status" value="1"/>
</dbReference>
<keyword evidence="6" id="KW-0482">Metalloprotease</keyword>
<accession>A0A1U7D7R7</accession>
<dbReference type="GO" id="GO:0016020">
    <property type="term" value="C:membrane"/>
    <property type="evidence" value="ECO:0007669"/>
    <property type="project" value="TreeGrafter"/>
</dbReference>
<reference evidence="9 10" key="1">
    <citation type="submission" date="2016-03" db="EMBL/GenBank/DDBJ databases">
        <title>Deep-sea bacteria in the southern Pacific.</title>
        <authorList>
            <person name="Tang K."/>
        </authorList>
    </citation>
    <scope>NUCLEOTIDE SEQUENCE [LARGE SCALE GENOMIC DNA]</scope>
    <source>
        <strain evidence="9 10">JLT2016</strain>
    </source>
</reference>
<evidence type="ECO:0000313" key="9">
    <source>
        <dbReference type="EMBL" id="APX24217.1"/>
    </source>
</evidence>
<dbReference type="KEGG" id="tpro:Ga0080559_TMP3421"/>
<feature type="signal peptide" evidence="7">
    <location>
        <begin position="1"/>
        <end position="28"/>
    </location>
</feature>
<dbReference type="InterPro" id="IPR051156">
    <property type="entry name" value="Mito/Outer_Membr_Metalloprot"/>
</dbReference>
<dbReference type="EMBL" id="CP014796">
    <property type="protein sequence ID" value="APX24217.1"/>
    <property type="molecule type" value="Genomic_DNA"/>
</dbReference>
<dbReference type="PANTHER" id="PTHR22726">
    <property type="entry name" value="METALLOENDOPEPTIDASE OMA1"/>
    <property type="match status" value="1"/>
</dbReference>
<evidence type="ECO:0000256" key="6">
    <source>
        <dbReference type="ARBA" id="ARBA00023049"/>
    </source>
</evidence>
<dbReference type="InterPro" id="IPR011990">
    <property type="entry name" value="TPR-like_helical_dom_sf"/>
</dbReference>
<dbReference type="OrthoDB" id="9814887at2"/>
<keyword evidence="10" id="KW-1185">Reference proteome</keyword>
<sequence precursor="true">MFAVDRVRLLAGLLLAALFFVSAAPARAVTLLRDADIEHALDALAAPVLRAAGLSPSQVRMMVVDDMSLNAFIVDTQAIYVNAGLVMKLDSPEALQAVIAHEAAHMTNGHIARRLGNMRSARTAAALGMALAAATAAATGSGDAAAGVLIGSQDAVMRNFLSHTRAEESSADITSIRTLTRAGIDPHGALEVLELFRGQEALSAGRQDPYMRSHPLTRDRQRAMAGLVAGARGAASGTDPTAAYWFARARAKLSAFLRAPNWTLRRLDRSPSRDIALMSEAVARHRQSDLRRALAAIDGAIAMRPQDPFLRDLKGEILLESRQAGPAIQVYDQARRLAPRNAQILGGLGRAQLAAGQYGAALKTLEDARGRDWRDGRVLRDLAVAYAKTGNAGMASEATAQRYALQGRLKDAGIHAKRAAGLLPRGSAPWRRAQDVLEAAERASKDR</sequence>
<evidence type="ECO:0000256" key="2">
    <source>
        <dbReference type="ARBA" id="ARBA00022670"/>
    </source>
</evidence>
<evidence type="ECO:0000256" key="1">
    <source>
        <dbReference type="ARBA" id="ARBA00001947"/>
    </source>
</evidence>
<evidence type="ECO:0000256" key="5">
    <source>
        <dbReference type="ARBA" id="ARBA00022833"/>
    </source>
</evidence>
<keyword evidence="4" id="KW-0378">Hydrolase</keyword>
<evidence type="ECO:0000256" key="3">
    <source>
        <dbReference type="ARBA" id="ARBA00022723"/>
    </source>
</evidence>
<dbReference type="SUPFAM" id="SSF48452">
    <property type="entry name" value="TPR-like"/>
    <property type="match status" value="1"/>
</dbReference>
<keyword evidence="7" id="KW-0732">Signal</keyword>
<dbReference type="Proteomes" id="UP000186559">
    <property type="component" value="Chromosome"/>
</dbReference>